<evidence type="ECO:0000256" key="10">
    <source>
        <dbReference type="ARBA" id="ARBA00022840"/>
    </source>
</evidence>
<dbReference type="SUPFAM" id="SSF158472">
    <property type="entry name" value="HAMP domain-like"/>
    <property type="match status" value="1"/>
</dbReference>
<dbReference type="AlphaFoldDB" id="A0A401ZW42"/>
<dbReference type="CDD" id="cd00082">
    <property type="entry name" value="HisKA"/>
    <property type="match status" value="1"/>
</dbReference>
<keyword evidence="8" id="KW-0547">Nucleotide-binding</keyword>
<dbReference type="CDD" id="cd00075">
    <property type="entry name" value="HATPase"/>
    <property type="match status" value="1"/>
</dbReference>
<dbReference type="EC" id="2.7.13.3" evidence="3"/>
<comment type="subcellular location">
    <subcellularLocation>
        <location evidence="2">Cell membrane</location>
        <topology evidence="2">Multi-pass membrane protein</topology>
    </subcellularLocation>
</comment>
<feature type="domain" description="HAMP" evidence="16">
    <location>
        <begin position="199"/>
        <end position="252"/>
    </location>
</feature>
<dbReference type="GO" id="GO:0000155">
    <property type="term" value="F:phosphorelay sensor kinase activity"/>
    <property type="evidence" value="ECO:0007669"/>
    <property type="project" value="InterPro"/>
</dbReference>
<dbReference type="InterPro" id="IPR036097">
    <property type="entry name" value="HisK_dim/P_sf"/>
</dbReference>
<evidence type="ECO:0000256" key="14">
    <source>
        <dbReference type="SAM" id="Phobius"/>
    </source>
</evidence>
<dbReference type="InterPro" id="IPR004358">
    <property type="entry name" value="Sig_transdc_His_kin-like_C"/>
</dbReference>
<dbReference type="Pfam" id="PF00672">
    <property type="entry name" value="HAMP"/>
    <property type="match status" value="1"/>
</dbReference>
<evidence type="ECO:0000256" key="13">
    <source>
        <dbReference type="ARBA" id="ARBA00023136"/>
    </source>
</evidence>
<organism evidence="17 18">
    <name type="scientific">Tengunoibacter tsumagoiensis</name>
    <dbReference type="NCBI Taxonomy" id="2014871"/>
    <lineage>
        <taxon>Bacteria</taxon>
        <taxon>Bacillati</taxon>
        <taxon>Chloroflexota</taxon>
        <taxon>Ktedonobacteria</taxon>
        <taxon>Ktedonobacterales</taxon>
        <taxon>Dictyobacteraceae</taxon>
        <taxon>Tengunoibacter</taxon>
    </lineage>
</organism>
<keyword evidence="12" id="KW-0902">Two-component regulatory system</keyword>
<name>A0A401ZW42_9CHLR</name>
<evidence type="ECO:0000256" key="12">
    <source>
        <dbReference type="ARBA" id="ARBA00023012"/>
    </source>
</evidence>
<dbReference type="RefSeq" id="WP_161975278.1">
    <property type="nucleotide sequence ID" value="NZ_BIFR01000001.1"/>
</dbReference>
<keyword evidence="13 14" id="KW-0472">Membrane</keyword>
<dbReference type="InterPro" id="IPR003660">
    <property type="entry name" value="HAMP_dom"/>
</dbReference>
<dbReference type="Gene3D" id="1.10.287.130">
    <property type="match status" value="1"/>
</dbReference>
<evidence type="ECO:0000256" key="8">
    <source>
        <dbReference type="ARBA" id="ARBA00022741"/>
    </source>
</evidence>
<dbReference type="Proteomes" id="UP000287352">
    <property type="component" value="Unassembled WGS sequence"/>
</dbReference>
<dbReference type="GO" id="GO:0005524">
    <property type="term" value="F:ATP binding"/>
    <property type="evidence" value="ECO:0007669"/>
    <property type="project" value="UniProtKB-KW"/>
</dbReference>
<keyword evidence="10" id="KW-0067">ATP-binding</keyword>
<comment type="catalytic activity">
    <reaction evidence="1">
        <text>ATP + protein L-histidine = ADP + protein N-phospho-L-histidine.</text>
        <dbReference type="EC" id="2.7.13.3"/>
    </reaction>
</comment>
<evidence type="ECO:0000256" key="1">
    <source>
        <dbReference type="ARBA" id="ARBA00000085"/>
    </source>
</evidence>
<accession>A0A401ZW42</accession>
<dbReference type="PROSITE" id="PS50109">
    <property type="entry name" value="HIS_KIN"/>
    <property type="match status" value="1"/>
</dbReference>
<dbReference type="PANTHER" id="PTHR45528:SF1">
    <property type="entry name" value="SENSOR HISTIDINE KINASE CPXA"/>
    <property type="match status" value="1"/>
</dbReference>
<dbReference type="PRINTS" id="PR00344">
    <property type="entry name" value="BCTRLSENSOR"/>
</dbReference>
<dbReference type="SUPFAM" id="SSF55874">
    <property type="entry name" value="ATPase domain of HSP90 chaperone/DNA topoisomerase II/histidine kinase"/>
    <property type="match status" value="1"/>
</dbReference>
<dbReference type="InterPro" id="IPR005467">
    <property type="entry name" value="His_kinase_dom"/>
</dbReference>
<evidence type="ECO:0000256" key="2">
    <source>
        <dbReference type="ARBA" id="ARBA00004651"/>
    </source>
</evidence>
<protein>
    <recommendedName>
        <fullName evidence="3">histidine kinase</fullName>
        <ecNumber evidence="3">2.7.13.3</ecNumber>
    </recommendedName>
</protein>
<dbReference type="Pfam" id="PF02518">
    <property type="entry name" value="HATPase_c"/>
    <property type="match status" value="1"/>
</dbReference>
<evidence type="ECO:0000256" key="7">
    <source>
        <dbReference type="ARBA" id="ARBA00022692"/>
    </source>
</evidence>
<keyword evidence="11 14" id="KW-1133">Transmembrane helix</keyword>
<evidence type="ECO:0000313" key="18">
    <source>
        <dbReference type="Proteomes" id="UP000287352"/>
    </source>
</evidence>
<reference evidence="18" key="1">
    <citation type="submission" date="2018-12" db="EMBL/GenBank/DDBJ databases">
        <title>Tengunoibacter tsumagoiensis gen. nov., sp. nov., Dictyobacter kobayashii sp. nov., D. alpinus sp. nov., and D. joshuensis sp. nov. and description of Dictyobacteraceae fam. nov. within the order Ktedonobacterales isolated from Tengu-no-mugimeshi.</title>
        <authorList>
            <person name="Wang C.M."/>
            <person name="Zheng Y."/>
            <person name="Sakai Y."/>
            <person name="Toyoda A."/>
            <person name="Minakuchi Y."/>
            <person name="Abe K."/>
            <person name="Yokota A."/>
            <person name="Yabe S."/>
        </authorList>
    </citation>
    <scope>NUCLEOTIDE SEQUENCE [LARGE SCALE GENOMIC DNA]</scope>
    <source>
        <strain evidence="18">Uno3</strain>
    </source>
</reference>
<dbReference type="SMART" id="SM00304">
    <property type="entry name" value="HAMP"/>
    <property type="match status" value="1"/>
</dbReference>
<evidence type="ECO:0000256" key="5">
    <source>
        <dbReference type="ARBA" id="ARBA00022553"/>
    </source>
</evidence>
<proteinExistence type="predicted"/>
<evidence type="ECO:0000259" key="15">
    <source>
        <dbReference type="PROSITE" id="PS50109"/>
    </source>
</evidence>
<sequence length="499" mass="54827">MKQFTKTTAYSLRTRLAFSYLLVILGTILVLSITISVVVQNYYAQLQSERLTALAEDVQQYAHSLYSQGEPLNASILRAFPNDLLLMTDTTNTPFCSYRYISPDNCNNPTVLQVLHQALGGNFSQQNTINITTRKDQVIPSQYICQSIEVNGKVIGAFFLSEPQISPDTNIMSLINRSILITGLIVAAVAAIISYLVARGLTRPLDRLITAATKMKQGEYAQRVELPTSLDEIGRLGQTFNEMAGTIEADINELRRQDQMRRELIANIAHDLATPLTAIQGYSEAIADDVITEPTARHETAQLIGREVQRLRRLVGDVRQMTSMEAGQTKLDLAPLDMHALVDETAAVIEPECAESEISLYNEISPKIAPILADSDRITQVLLNLLDNARRHTPRGGKITVGAQAEKTMLHLWISDTGSGIDPADLPHIFERFYRADRSRTTTTGGSGLGLSIVKAIITAHGGKVWAESTIGKGTRIHFTLPLVNQPATLTPAPIATPR</sequence>
<dbReference type="SUPFAM" id="SSF47384">
    <property type="entry name" value="Homodimeric domain of signal transducing histidine kinase"/>
    <property type="match status" value="1"/>
</dbReference>
<evidence type="ECO:0000256" key="6">
    <source>
        <dbReference type="ARBA" id="ARBA00022679"/>
    </source>
</evidence>
<feature type="domain" description="Histidine kinase" evidence="15">
    <location>
        <begin position="267"/>
        <end position="485"/>
    </location>
</feature>
<keyword evidence="6" id="KW-0808">Transferase</keyword>
<evidence type="ECO:0000256" key="3">
    <source>
        <dbReference type="ARBA" id="ARBA00012438"/>
    </source>
</evidence>
<comment type="caution">
    <text evidence="17">The sequence shown here is derived from an EMBL/GenBank/DDBJ whole genome shotgun (WGS) entry which is preliminary data.</text>
</comment>
<dbReference type="Gene3D" id="3.30.565.10">
    <property type="entry name" value="Histidine kinase-like ATPase, C-terminal domain"/>
    <property type="match status" value="1"/>
</dbReference>
<feature type="transmembrane region" description="Helical" evidence="14">
    <location>
        <begin position="179"/>
        <end position="198"/>
    </location>
</feature>
<evidence type="ECO:0000313" key="17">
    <source>
        <dbReference type="EMBL" id="GCE11108.1"/>
    </source>
</evidence>
<dbReference type="InterPro" id="IPR050398">
    <property type="entry name" value="HssS/ArlS-like"/>
</dbReference>
<evidence type="ECO:0000256" key="11">
    <source>
        <dbReference type="ARBA" id="ARBA00022989"/>
    </source>
</evidence>
<dbReference type="CDD" id="cd06225">
    <property type="entry name" value="HAMP"/>
    <property type="match status" value="1"/>
</dbReference>
<dbReference type="PANTHER" id="PTHR45528">
    <property type="entry name" value="SENSOR HISTIDINE KINASE CPXA"/>
    <property type="match status" value="1"/>
</dbReference>
<gene>
    <name evidence="17" type="ORF">KTT_09670</name>
</gene>
<evidence type="ECO:0000256" key="9">
    <source>
        <dbReference type="ARBA" id="ARBA00022777"/>
    </source>
</evidence>
<keyword evidence="9" id="KW-0418">Kinase</keyword>
<dbReference type="InterPro" id="IPR036890">
    <property type="entry name" value="HATPase_C_sf"/>
</dbReference>
<evidence type="ECO:0000259" key="16">
    <source>
        <dbReference type="PROSITE" id="PS50885"/>
    </source>
</evidence>
<dbReference type="EMBL" id="BIFR01000001">
    <property type="protein sequence ID" value="GCE11108.1"/>
    <property type="molecule type" value="Genomic_DNA"/>
</dbReference>
<dbReference type="Pfam" id="PF00512">
    <property type="entry name" value="HisKA"/>
    <property type="match status" value="1"/>
</dbReference>
<keyword evidence="7 14" id="KW-0812">Transmembrane</keyword>
<dbReference type="PROSITE" id="PS50885">
    <property type="entry name" value="HAMP"/>
    <property type="match status" value="1"/>
</dbReference>
<dbReference type="GO" id="GO:0005886">
    <property type="term" value="C:plasma membrane"/>
    <property type="evidence" value="ECO:0007669"/>
    <property type="project" value="UniProtKB-SubCell"/>
</dbReference>
<dbReference type="InterPro" id="IPR003594">
    <property type="entry name" value="HATPase_dom"/>
</dbReference>
<keyword evidence="18" id="KW-1185">Reference proteome</keyword>
<keyword evidence="5" id="KW-0597">Phosphoprotein</keyword>
<dbReference type="SMART" id="SM00388">
    <property type="entry name" value="HisKA"/>
    <property type="match status" value="1"/>
</dbReference>
<evidence type="ECO:0000256" key="4">
    <source>
        <dbReference type="ARBA" id="ARBA00022475"/>
    </source>
</evidence>
<feature type="transmembrane region" description="Helical" evidence="14">
    <location>
        <begin position="20"/>
        <end position="43"/>
    </location>
</feature>
<dbReference type="Gene3D" id="6.10.340.10">
    <property type="match status" value="1"/>
</dbReference>
<dbReference type="SMART" id="SM00387">
    <property type="entry name" value="HATPase_c"/>
    <property type="match status" value="1"/>
</dbReference>
<keyword evidence="4" id="KW-1003">Cell membrane</keyword>
<dbReference type="FunFam" id="3.30.565.10:FF:000006">
    <property type="entry name" value="Sensor histidine kinase WalK"/>
    <property type="match status" value="1"/>
</dbReference>
<dbReference type="InterPro" id="IPR003661">
    <property type="entry name" value="HisK_dim/P_dom"/>
</dbReference>